<evidence type="ECO:0000259" key="2">
    <source>
        <dbReference type="Pfam" id="PF00085"/>
    </source>
</evidence>
<dbReference type="EMBL" id="BEYU01000028">
    <property type="protein sequence ID" value="GBG27211.1"/>
    <property type="molecule type" value="Genomic_DNA"/>
</dbReference>
<accession>A0A2R5GG42</accession>
<evidence type="ECO:0000313" key="3">
    <source>
        <dbReference type="EMBL" id="GBG27211.1"/>
    </source>
</evidence>
<reference evidence="3 4" key="1">
    <citation type="submission" date="2017-12" db="EMBL/GenBank/DDBJ databases">
        <title>Sequencing, de novo assembly and annotation of complete genome of a new Thraustochytrid species, strain FCC1311.</title>
        <authorList>
            <person name="Sedici K."/>
            <person name="Godart F."/>
            <person name="Aiese Cigliano R."/>
            <person name="Sanseverino W."/>
            <person name="Barakat M."/>
            <person name="Ortet P."/>
            <person name="Marechal E."/>
            <person name="Cagnac O."/>
            <person name="Amato A."/>
        </authorList>
    </citation>
    <scope>NUCLEOTIDE SEQUENCE [LARGE SCALE GENOMIC DNA]</scope>
</reference>
<dbReference type="Proteomes" id="UP000241890">
    <property type="component" value="Unassembled WGS sequence"/>
</dbReference>
<dbReference type="InterPro" id="IPR013766">
    <property type="entry name" value="Thioredoxin_domain"/>
</dbReference>
<dbReference type="OrthoDB" id="10257948at2759"/>
<comment type="caution">
    <text evidence="3">The sequence shown here is derived from an EMBL/GenBank/DDBJ whole genome shotgun (WGS) entry which is preliminary data.</text>
</comment>
<dbReference type="Pfam" id="PF00085">
    <property type="entry name" value="Thioredoxin"/>
    <property type="match status" value="1"/>
</dbReference>
<gene>
    <name evidence="3" type="ORF">FCC1311_034342</name>
</gene>
<feature type="domain" description="Thioredoxin" evidence="2">
    <location>
        <begin position="132"/>
        <end position="215"/>
    </location>
</feature>
<dbReference type="InParanoid" id="A0A2R5GG42"/>
<dbReference type="PANTHER" id="PTHR21148">
    <property type="entry name" value="THIOREDOXIN DOMAIN-CONTAINING PROTEIN 9"/>
    <property type="match status" value="1"/>
</dbReference>
<dbReference type="InterPro" id="IPR036249">
    <property type="entry name" value="Thioredoxin-like_sf"/>
</dbReference>
<dbReference type="Gene3D" id="3.40.30.10">
    <property type="entry name" value="Glutaredoxin"/>
    <property type="match status" value="1"/>
</dbReference>
<protein>
    <submittedName>
        <fullName evidence="3">Thioredoxin domain-containing protein 9</fullName>
    </submittedName>
</protein>
<evidence type="ECO:0000313" key="4">
    <source>
        <dbReference type="Proteomes" id="UP000241890"/>
    </source>
</evidence>
<feature type="region of interest" description="Disordered" evidence="1">
    <location>
        <begin position="34"/>
        <end position="64"/>
    </location>
</feature>
<keyword evidence="4" id="KW-1185">Reference proteome</keyword>
<organism evidence="3 4">
    <name type="scientific">Hondaea fermentalgiana</name>
    <dbReference type="NCBI Taxonomy" id="2315210"/>
    <lineage>
        <taxon>Eukaryota</taxon>
        <taxon>Sar</taxon>
        <taxon>Stramenopiles</taxon>
        <taxon>Bigyra</taxon>
        <taxon>Labyrinthulomycetes</taxon>
        <taxon>Thraustochytrida</taxon>
        <taxon>Thraustochytriidae</taxon>
        <taxon>Hondaea</taxon>
    </lineage>
</organism>
<evidence type="ECO:0000256" key="1">
    <source>
        <dbReference type="SAM" id="MobiDB-lite"/>
    </source>
</evidence>
<name>A0A2R5GG42_9STRA</name>
<proteinExistence type="predicted"/>
<dbReference type="AlphaFoldDB" id="A0A2R5GG42"/>
<sequence>MPLPQGELLGSEEVQQNVSTRFEQACMELKAKGERQRAEKALKEQEEQRAAAREEARRPAKERLEYMKNSDDVFTADMYKRQSNQDEEDRDAVLDDDDELDALRLARINKMKKQKAQMQENLAKGHGVYDEVFEENFLKTVLASKFCVAHFFHEDFERCKIMDKHLKLLATNHVEARFFKINAEKALFFVEKLEIRTLPTVVFFQDGKAIDKLLGFNGLPNGDEFSTRDLEERIGITGCIKMERGFYEERADDAPKKVVSTITRGKVSRTEDFEDPFDD</sequence>
<dbReference type="SUPFAM" id="SSF52833">
    <property type="entry name" value="Thioredoxin-like"/>
    <property type="match status" value="1"/>
</dbReference>
<dbReference type="CDD" id="cd02989">
    <property type="entry name" value="Phd_like_TxnDC9"/>
    <property type="match status" value="1"/>
</dbReference>